<dbReference type="Proteomes" id="UP000224871">
    <property type="component" value="Unassembled WGS sequence"/>
</dbReference>
<evidence type="ECO:0000313" key="1">
    <source>
        <dbReference type="EMBL" id="PHM36165.1"/>
    </source>
</evidence>
<gene>
    <name evidence="1" type="ORF">Xinn_01882</name>
</gene>
<dbReference type="EMBL" id="NIBU01000017">
    <property type="protein sequence ID" value="PHM36165.1"/>
    <property type="molecule type" value="Genomic_DNA"/>
</dbReference>
<reference evidence="1 2" key="1">
    <citation type="journal article" date="2017" name="Nat. Microbiol.">
        <title>Natural product diversity associated with the nematode symbionts Photorhabdus and Xenorhabdus.</title>
        <authorList>
            <person name="Tobias N.J."/>
            <person name="Wolff H."/>
            <person name="Djahanschiri B."/>
            <person name="Grundmann F."/>
            <person name="Kronenwerth M."/>
            <person name="Shi Y.M."/>
            <person name="Simonyi S."/>
            <person name="Grun P."/>
            <person name="Shapiro-Ilan D."/>
            <person name="Pidot S.J."/>
            <person name="Stinear T.P."/>
            <person name="Ebersberger I."/>
            <person name="Bode H.B."/>
        </authorList>
    </citation>
    <scope>NUCLEOTIDE SEQUENCE [LARGE SCALE GENOMIC DNA]</scope>
    <source>
        <strain evidence="1 2">DSM 16336</strain>
    </source>
</reference>
<evidence type="ECO:0000313" key="2">
    <source>
        <dbReference type="Proteomes" id="UP000224871"/>
    </source>
</evidence>
<dbReference type="InterPro" id="IPR045681">
    <property type="entry name" value="DUF6201"/>
</dbReference>
<accession>A0A2G0NN52</accession>
<keyword evidence="2" id="KW-1185">Reference proteome</keyword>
<organism evidence="1 2">
    <name type="scientific">Xenorhabdus innexi</name>
    <dbReference type="NCBI Taxonomy" id="290109"/>
    <lineage>
        <taxon>Bacteria</taxon>
        <taxon>Pseudomonadati</taxon>
        <taxon>Pseudomonadota</taxon>
        <taxon>Gammaproteobacteria</taxon>
        <taxon>Enterobacterales</taxon>
        <taxon>Morganellaceae</taxon>
        <taxon>Xenorhabdus</taxon>
    </lineage>
</organism>
<dbReference type="Pfam" id="PF19703">
    <property type="entry name" value="DUF6201"/>
    <property type="match status" value="1"/>
</dbReference>
<protein>
    <submittedName>
        <fullName evidence="1">Uncharacterized protein</fullName>
    </submittedName>
</protein>
<proteinExistence type="predicted"/>
<dbReference type="RefSeq" id="WP_244590175.1">
    <property type="nucleotide sequence ID" value="NZ_CAWNQC010000079.1"/>
</dbReference>
<comment type="caution">
    <text evidence="1">The sequence shown here is derived from an EMBL/GenBank/DDBJ whole genome shotgun (WGS) entry which is preliminary data.</text>
</comment>
<sequence>MKNKFFFKKPLLVLVISAVFIAWMLFPSTLFFGDWNKKFEVKDENGQYTAVVYKKLPISPYAMFKYFIMDDDYFIVLYDNKNRCIWKSSQLTTISYEAFFASFSFPTAKNNAFIYPTNDGYEVIYMDKLK</sequence>
<name>A0A2G0NN52_9GAMM</name>